<dbReference type="Gene3D" id="1.10.30.50">
    <property type="match status" value="1"/>
</dbReference>
<gene>
    <name evidence="3" type="ORF">M3B43_02310</name>
</gene>
<evidence type="ECO:0000313" key="3">
    <source>
        <dbReference type="EMBL" id="MCT1606176.1"/>
    </source>
</evidence>
<sequence length="634" mass="66328">MDINAAARAARRARAGGSLAESVLGAAAEFFFSSGARTPRGSAPAAADHARQEWGPVDFFAPGVLPVVATPTPRGCDAGGSDSPLPEDRGGLSSDLPWELVRAGQLQVQERRMAAEKISLLLGYRQRQSLQAQVVYADHRQRKIQLQEGDRAVIREIAQVLGHGEQATTAVLHAAGFAQHQLPKVWQAFMAGELDLVRVRKIVTAAAVLSESDAPGGAAALSQFDDVAARCSAQKNLGQLRGWLNRVVAALSPGAFEQQCAQARESRCVRFFHRDDGMSEVWALLPTVAAAAIQKRLHQAARTPHQAARTPHQPDQQNPSGQTNPGQQNPSGQPNRSEQTCPPRNAANGDAPAHDTNTSTGTGTGDGVDGSGSDATPSTAAELAALLASAVGFGVPEGDTSEGADSPAASSGHELADERTVAQREADILASWLTGGAGSGPEAGISASIAVMLPWETLVGVSDEPGVSCDRQWAVPADQARALVADTGAGRRWYSLYYGPPPGRARGSAGPDRPAGSDGSDGPRDGPSGPDGPRESAGSGDWTADPLVPGDLLAAVYEGHDPPLALREVLAFRDGTCQEPGCSVAAERCDLDHHVPWPAGETRASNLQHLCRRHHRQKSHGHLSPPTPKTPPMS</sequence>
<organism evidence="3 4">
    <name type="scientific">Nesterenkonia massiliensis</name>
    <dbReference type="NCBI Taxonomy" id="1232429"/>
    <lineage>
        <taxon>Bacteria</taxon>
        <taxon>Bacillati</taxon>
        <taxon>Actinomycetota</taxon>
        <taxon>Actinomycetes</taxon>
        <taxon>Micrococcales</taxon>
        <taxon>Micrococcaceae</taxon>
        <taxon>Nesterenkonia</taxon>
    </lineage>
</organism>
<evidence type="ECO:0000259" key="2">
    <source>
        <dbReference type="SMART" id="SM00507"/>
    </source>
</evidence>
<dbReference type="RefSeq" id="WP_260072380.1">
    <property type="nucleotide sequence ID" value="NZ_JALXMO010000003.1"/>
</dbReference>
<keyword evidence="4" id="KW-1185">Reference proteome</keyword>
<accession>A0ABT2HNC1</accession>
<comment type="caution">
    <text evidence="3">The sequence shown here is derived from an EMBL/GenBank/DDBJ whole genome shotgun (WGS) entry which is preliminary data.</text>
</comment>
<feature type="region of interest" description="Disordered" evidence="1">
    <location>
        <begin position="501"/>
        <end position="545"/>
    </location>
</feature>
<name>A0ABT2HNC1_9MICC</name>
<reference evidence="3 4" key="1">
    <citation type="submission" date="2022-04" db="EMBL/GenBank/DDBJ databases">
        <title>Human microbiome associated bacterial genomes.</title>
        <authorList>
            <person name="Sandstrom S."/>
            <person name="Salamzade R."/>
            <person name="Kalan L.R."/>
        </authorList>
    </citation>
    <scope>NUCLEOTIDE SEQUENCE [LARGE SCALE GENOMIC DNA]</scope>
    <source>
        <strain evidence="4">p3-SID767</strain>
    </source>
</reference>
<feature type="region of interest" description="Disordered" evidence="1">
    <location>
        <begin position="396"/>
        <end position="421"/>
    </location>
</feature>
<keyword evidence="3" id="KW-0540">Nuclease</keyword>
<feature type="compositionally biased region" description="Low complexity" evidence="1">
    <location>
        <begin position="504"/>
        <end position="528"/>
    </location>
</feature>
<keyword evidence="3" id="KW-0378">Hydrolase</keyword>
<dbReference type="SMART" id="SM00507">
    <property type="entry name" value="HNHc"/>
    <property type="match status" value="1"/>
</dbReference>
<dbReference type="GO" id="GO:0004519">
    <property type="term" value="F:endonuclease activity"/>
    <property type="evidence" value="ECO:0007669"/>
    <property type="project" value="UniProtKB-KW"/>
</dbReference>
<feature type="compositionally biased region" description="Polar residues" evidence="1">
    <location>
        <begin position="313"/>
        <end position="342"/>
    </location>
</feature>
<evidence type="ECO:0000256" key="1">
    <source>
        <dbReference type="SAM" id="MobiDB-lite"/>
    </source>
</evidence>
<feature type="domain" description="HNH nuclease" evidence="2">
    <location>
        <begin position="565"/>
        <end position="616"/>
    </location>
</feature>
<dbReference type="EMBL" id="JALXMO010000003">
    <property type="protein sequence ID" value="MCT1606176.1"/>
    <property type="molecule type" value="Genomic_DNA"/>
</dbReference>
<protein>
    <submittedName>
        <fullName evidence="3">HNH endonuclease</fullName>
    </submittedName>
</protein>
<keyword evidence="3" id="KW-0255">Endonuclease</keyword>
<proteinExistence type="predicted"/>
<feature type="region of interest" description="Disordered" evidence="1">
    <location>
        <begin position="612"/>
        <end position="634"/>
    </location>
</feature>
<dbReference type="InterPro" id="IPR003615">
    <property type="entry name" value="HNH_nuc"/>
</dbReference>
<dbReference type="CDD" id="cd00085">
    <property type="entry name" value="HNHc"/>
    <property type="match status" value="1"/>
</dbReference>
<feature type="compositionally biased region" description="Pro residues" evidence="1">
    <location>
        <begin position="625"/>
        <end position="634"/>
    </location>
</feature>
<feature type="region of interest" description="Disordered" evidence="1">
    <location>
        <begin position="71"/>
        <end position="92"/>
    </location>
</feature>
<feature type="region of interest" description="Disordered" evidence="1">
    <location>
        <begin position="297"/>
        <end position="377"/>
    </location>
</feature>
<evidence type="ECO:0000313" key="4">
    <source>
        <dbReference type="Proteomes" id="UP001205046"/>
    </source>
</evidence>
<dbReference type="Proteomes" id="UP001205046">
    <property type="component" value="Unassembled WGS sequence"/>
</dbReference>
<feature type="compositionally biased region" description="Basic residues" evidence="1">
    <location>
        <begin position="612"/>
        <end position="621"/>
    </location>
</feature>
<dbReference type="InterPro" id="IPR003870">
    <property type="entry name" value="DUF222"/>
</dbReference>
<dbReference type="Pfam" id="PF02720">
    <property type="entry name" value="DUF222"/>
    <property type="match status" value="1"/>
</dbReference>